<gene>
    <name evidence="1" type="ORF">UU29_C0008G0085</name>
</gene>
<proteinExistence type="predicted"/>
<dbReference type="AlphaFoldDB" id="A0A0G0U6Z0"/>
<protein>
    <recommendedName>
        <fullName evidence="3">POTRA domain-containing protein</fullName>
    </recommendedName>
</protein>
<evidence type="ECO:0000313" key="1">
    <source>
        <dbReference type="EMBL" id="KKR82976.1"/>
    </source>
</evidence>
<sequence length="267" mass="30309">MIRGKKTVILLFFLVVLITLAIFKTDLLKTDSIEWEAKNAACLDTARVKSEINLQHNYFFYINEKAIFQKTVSLYPCVKSLRWERKFIKGIKIIAEGRVPLIKIAPIPTAALDEDLTASPSSSTALLDWSLPEDVKKLYIADSEGYVFAQGQEFQLPILYYLGDELKLGQKIEGDLLTKLEQVILNLGKLEIQAQDSSLFKFKKSGDFLLVYSRPKLVFSLSGDIFRQLGSLQLILQKAKIDEKEMETVDLRFDKPVVVYSSSKSND</sequence>
<accession>A0A0G0U6Z0</accession>
<evidence type="ECO:0000313" key="2">
    <source>
        <dbReference type="Proteomes" id="UP000034601"/>
    </source>
</evidence>
<name>A0A0G0U6Z0_9BACT</name>
<dbReference type="EMBL" id="LCAB01000008">
    <property type="protein sequence ID" value="KKR82976.1"/>
    <property type="molecule type" value="Genomic_DNA"/>
</dbReference>
<dbReference type="Proteomes" id="UP000034601">
    <property type="component" value="Unassembled WGS sequence"/>
</dbReference>
<evidence type="ECO:0008006" key="3">
    <source>
        <dbReference type="Google" id="ProtNLM"/>
    </source>
</evidence>
<reference evidence="1 2" key="1">
    <citation type="journal article" date="2015" name="Nature">
        <title>rRNA introns, odd ribosomes, and small enigmatic genomes across a large radiation of phyla.</title>
        <authorList>
            <person name="Brown C.T."/>
            <person name="Hug L.A."/>
            <person name="Thomas B.C."/>
            <person name="Sharon I."/>
            <person name="Castelle C.J."/>
            <person name="Singh A."/>
            <person name="Wilkins M.J."/>
            <person name="Williams K.H."/>
            <person name="Banfield J.F."/>
        </authorList>
    </citation>
    <scope>NUCLEOTIDE SEQUENCE [LARGE SCALE GENOMIC DNA]</scope>
</reference>
<comment type="caution">
    <text evidence="1">The sequence shown here is derived from an EMBL/GenBank/DDBJ whole genome shotgun (WGS) entry which is preliminary data.</text>
</comment>
<organism evidence="1 2">
    <name type="scientific">Candidatus Daviesbacteria bacterium GW2011_GWA2_40_9</name>
    <dbReference type="NCBI Taxonomy" id="1618424"/>
    <lineage>
        <taxon>Bacteria</taxon>
        <taxon>Candidatus Daviesiibacteriota</taxon>
    </lineage>
</organism>